<accession>A0A917PPR6</accession>
<organism evidence="1 2">
    <name type="scientific">Lentibacillus kapialis</name>
    <dbReference type="NCBI Taxonomy" id="340214"/>
    <lineage>
        <taxon>Bacteria</taxon>
        <taxon>Bacillati</taxon>
        <taxon>Bacillota</taxon>
        <taxon>Bacilli</taxon>
        <taxon>Bacillales</taxon>
        <taxon>Bacillaceae</taxon>
        <taxon>Lentibacillus</taxon>
    </lineage>
</organism>
<dbReference type="AlphaFoldDB" id="A0A917PPR6"/>
<keyword evidence="2" id="KW-1185">Reference proteome</keyword>
<reference evidence="1" key="2">
    <citation type="submission" date="2020-09" db="EMBL/GenBank/DDBJ databases">
        <authorList>
            <person name="Sun Q."/>
            <person name="Ohkuma M."/>
        </authorList>
    </citation>
    <scope>NUCLEOTIDE SEQUENCE</scope>
    <source>
        <strain evidence="1">JCM 12580</strain>
    </source>
</reference>
<proteinExistence type="predicted"/>
<reference evidence="1" key="1">
    <citation type="journal article" date="2014" name="Int. J. Syst. Evol. Microbiol.">
        <title>Complete genome sequence of Corynebacterium casei LMG S-19264T (=DSM 44701T), isolated from a smear-ripened cheese.</title>
        <authorList>
            <consortium name="US DOE Joint Genome Institute (JGI-PGF)"/>
            <person name="Walter F."/>
            <person name="Albersmeier A."/>
            <person name="Kalinowski J."/>
            <person name="Ruckert C."/>
        </authorList>
    </citation>
    <scope>NUCLEOTIDE SEQUENCE</scope>
    <source>
        <strain evidence="1">JCM 12580</strain>
    </source>
</reference>
<gene>
    <name evidence="1" type="ORF">GCM10007063_06030</name>
</gene>
<evidence type="ECO:0000313" key="2">
    <source>
        <dbReference type="Proteomes" id="UP000658382"/>
    </source>
</evidence>
<dbReference type="EMBL" id="BMNQ01000004">
    <property type="protein sequence ID" value="GGJ86308.1"/>
    <property type="molecule type" value="Genomic_DNA"/>
</dbReference>
<dbReference type="Proteomes" id="UP000658382">
    <property type="component" value="Unassembled WGS sequence"/>
</dbReference>
<name>A0A917PPR6_9BACI</name>
<comment type="caution">
    <text evidence="1">The sequence shown here is derived from an EMBL/GenBank/DDBJ whole genome shotgun (WGS) entry which is preliminary data.</text>
</comment>
<protein>
    <submittedName>
        <fullName evidence="1">Uncharacterized protein</fullName>
    </submittedName>
</protein>
<evidence type="ECO:0000313" key="1">
    <source>
        <dbReference type="EMBL" id="GGJ86308.1"/>
    </source>
</evidence>
<sequence length="77" mass="9137">MRGVGEYHTPNKYSEANTKVLINNFRTENPNYFDSENLLSPAKMILEIDFYSKDYSPEKFTEFMEKFTTFLKEEGYS</sequence>